<reference evidence="1" key="2">
    <citation type="submission" date="2007-03" db="EMBL/GenBank/DDBJ databases">
        <authorList>
            <consortium name="The International Medicago Genome Annotation Group"/>
        </authorList>
    </citation>
    <scope>NUCLEOTIDE SEQUENCE</scope>
</reference>
<protein>
    <submittedName>
        <fullName evidence="1">Uncharacterized protein</fullName>
    </submittedName>
</protein>
<accession>Q2HU13</accession>
<dbReference type="EMBL" id="AC149491">
    <property type="protein sequence ID" value="ABD32328.1"/>
    <property type="molecule type" value="Genomic_DNA"/>
</dbReference>
<reference evidence="1" key="1">
    <citation type="submission" date="2004-06" db="EMBL/GenBank/DDBJ databases">
        <authorList>
            <person name="Town C.D."/>
        </authorList>
    </citation>
    <scope>NUCLEOTIDE SEQUENCE</scope>
</reference>
<proteinExistence type="predicted"/>
<sequence length="66" mass="7390">MREDERGDEKVKHVEILTGEVTWHARIGPTKACGMHAPTRRVGAGFRGEKEKWIKLVTCGAFRLAA</sequence>
<name>Q2HU13_MEDTR</name>
<organism evidence="1">
    <name type="scientific">Medicago truncatula</name>
    <name type="common">Barrel medic</name>
    <name type="synonym">Medicago tribuloides</name>
    <dbReference type="NCBI Taxonomy" id="3880"/>
    <lineage>
        <taxon>Eukaryota</taxon>
        <taxon>Viridiplantae</taxon>
        <taxon>Streptophyta</taxon>
        <taxon>Embryophyta</taxon>
        <taxon>Tracheophyta</taxon>
        <taxon>Spermatophyta</taxon>
        <taxon>Magnoliopsida</taxon>
        <taxon>eudicotyledons</taxon>
        <taxon>Gunneridae</taxon>
        <taxon>Pentapetalae</taxon>
        <taxon>rosids</taxon>
        <taxon>fabids</taxon>
        <taxon>Fabales</taxon>
        <taxon>Fabaceae</taxon>
        <taxon>Papilionoideae</taxon>
        <taxon>50 kb inversion clade</taxon>
        <taxon>NPAAA clade</taxon>
        <taxon>Hologalegina</taxon>
        <taxon>IRL clade</taxon>
        <taxon>Trifolieae</taxon>
        <taxon>Medicago</taxon>
    </lineage>
</organism>
<evidence type="ECO:0000313" key="1">
    <source>
        <dbReference type="EMBL" id="ABD32328.1"/>
    </source>
</evidence>
<dbReference type="AlphaFoldDB" id="Q2HU13"/>
<gene>
    <name evidence="1" type="ORF">MtrDRAFT_AC149491g13v2</name>
</gene>